<evidence type="ECO:0000313" key="1">
    <source>
        <dbReference type="EMBL" id="PSN91327.1"/>
    </source>
</evidence>
<dbReference type="AlphaFoldDB" id="A0A2R6AY80"/>
<proteinExistence type="predicted"/>
<name>A0A2R6AY80_9ARCH</name>
<protein>
    <submittedName>
        <fullName evidence="1">Uncharacterized protein</fullName>
    </submittedName>
</protein>
<organism evidence="1 2">
    <name type="scientific">Candidatus Marsarchaeota G2 archaeon ECH_B_SAG-M15</name>
    <dbReference type="NCBI Taxonomy" id="1978162"/>
    <lineage>
        <taxon>Archaea</taxon>
        <taxon>Candidatus Marsarchaeota</taxon>
        <taxon>Candidatus Marsarchaeota group 2</taxon>
    </lineage>
</organism>
<evidence type="ECO:0000313" key="2">
    <source>
        <dbReference type="Proteomes" id="UP000240490"/>
    </source>
</evidence>
<accession>A0A2R6AY80</accession>
<dbReference type="Proteomes" id="UP000240490">
    <property type="component" value="Unassembled WGS sequence"/>
</dbReference>
<gene>
    <name evidence="1" type="ORF">B9Q08_03155</name>
</gene>
<comment type="caution">
    <text evidence="1">The sequence shown here is derived from an EMBL/GenBank/DDBJ whole genome shotgun (WGS) entry which is preliminary data.</text>
</comment>
<reference evidence="1 2" key="1">
    <citation type="submission" date="2017-04" db="EMBL/GenBank/DDBJ databases">
        <title>Novel microbial lineages endemic to geothermal iron-oxide mats fill important gaps in the evolutionary history of Archaea.</title>
        <authorList>
            <person name="Jay Z.J."/>
            <person name="Beam J.P."/>
            <person name="Dlakic M."/>
            <person name="Rusch D.B."/>
            <person name="Kozubal M.A."/>
            <person name="Inskeep W.P."/>
        </authorList>
    </citation>
    <scope>NUCLEOTIDE SEQUENCE [LARGE SCALE GENOMIC DNA]</scope>
    <source>
        <strain evidence="1">ECH_B_SAG-M15</strain>
    </source>
</reference>
<sequence length="62" mass="6991">MNTEIKSVSEQIESTAKDDERAKLIMTIPGVSYYYSALLIASEIGDMVDRFPDSDHLRGILR</sequence>
<dbReference type="EMBL" id="NEXJ01000050">
    <property type="protein sequence ID" value="PSN91327.1"/>
    <property type="molecule type" value="Genomic_DNA"/>
</dbReference>